<dbReference type="Proteomes" id="UP000242687">
    <property type="component" value="Unassembled WGS sequence"/>
</dbReference>
<comment type="caution">
    <text evidence="2">The sequence shown here is derived from an EMBL/GenBank/DDBJ whole genome shotgun (WGS) entry which is preliminary data.</text>
</comment>
<evidence type="ECO:0000313" key="2">
    <source>
        <dbReference type="EMBL" id="PJJ84279.1"/>
    </source>
</evidence>
<keyword evidence="3" id="KW-1185">Reference proteome</keyword>
<dbReference type="OrthoDB" id="978645at2"/>
<organism evidence="2 3">
    <name type="scientific">Mucilaginibacter auburnensis</name>
    <dbReference type="NCBI Taxonomy" id="1457233"/>
    <lineage>
        <taxon>Bacteria</taxon>
        <taxon>Pseudomonadati</taxon>
        <taxon>Bacteroidota</taxon>
        <taxon>Sphingobacteriia</taxon>
        <taxon>Sphingobacteriales</taxon>
        <taxon>Sphingobacteriaceae</taxon>
        <taxon>Mucilaginibacter</taxon>
    </lineage>
</organism>
<evidence type="ECO:0000256" key="1">
    <source>
        <dbReference type="SAM" id="SignalP"/>
    </source>
</evidence>
<keyword evidence="1" id="KW-0732">Signal</keyword>
<feature type="signal peptide" evidence="1">
    <location>
        <begin position="1"/>
        <end position="23"/>
    </location>
</feature>
<dbReference type="AlphaFoldDB" id="A0A2H9VU09"/>
<gene>
    <name evidence="2" type="ORF">CLV57_1290</name>
</gene>
<protein>
    <recommendedName>
        <fullName evidence="4">DUF3575 domain-containing protein</fullName>
    </recommendedName>
</protein>
<feature type="chain" id="PRO_5014170628" description="DUF3575 domain-containing protein" evidence="1">
    <location>
        <begin position="24"/>
        <end position="165"/>
    </location>
</feature>
<name>A0A2H9VU09_9SPHI</name>
<sequence>MKNTTYILIICLGFLLLSTRSNAQDYKWAAGLKFGGYENGVSGKYFMQSNVALEGILGFRNHGAVVTGLYEIHQPAFNVDKLKFYYGFGTHIGSVGSGAYRRFNGDDRIYNDPRLLLGADGVLGLEYIIPNSPIAVSLDLNPRVELATGPFFDIAPGLGIKYTFQ</sequence>
<accession>A0A2H9VU09</accession>
<evidence type="ECO:0008006" key="4">
    <source>
        <dbReference type="Google" id="ProtNLM"/>
    </source>
</evidence>
<reference evidence="2 3" key="1">
    <citation type="submission" date="2017-11" db="EMBL/GenBank/DDBJ databases">
        <title>Genomic Encyclopedia of Archaeal and Bacterial Type Strains, Phase II (KMG-II): From Individual Species to Whole Genera.</title>
        <authorList>
            <person name="Goeker M."/>
        </authorList>
    </citation>
    <scope>NUCLEOTIDE SEQUENCE [LARGE SCALE GENOMIC DNA]</scope>
    <source>
        <strain evidence="2 3">DSM 28175</strain>
    </source>
</reference>
<dbReference type="EMBL" id="PGFJ01000001">
    <property type="protein sequence ID" value="PJJ84279.1"/>
    <property type="molecule type" value="Genomic_DNA"/>
</dbReference>
<evidence type="ECO:0000313" key="3">
    <source>
        <dbReference type="Proteomes" id="UP000242687"/>
    </source>
</evidence>
<proteinExistence type="predicted"/>
<dbReference type="RefSeq" id="WP_100340479.1">
    <property type="nucleotide sequence ID" value="NZ_PGFJ01000001.1"/>
</dbReference>